<evidence type="ECO:0000313" key="1">
    <source>
        <dbReference type="EMBL" id="HAJ1192635.1"/>
    </source>
</evidence>
<reference evidence="1" key="2">
    <citation type="submission" date="2019-09" db="EMBL/GenBank/DDBJ databases">
        <authorList>
            <consortium name="NCBI Pathogen Detection Project"/>
        </authorList>
    </citation>
    <scope>NUCLEOTIDE SEQUENCE</scope>
    <source>
        <strain evidence="1">EC00677</strain>
    </source>
</reference>
<accession>A0A7A6VWJ7</accession>
<gene>
    <name evidence="1" type="ORF">HL629_23270</name>
</gene>
<protein>
    <submittedName>
        <fullName evidence="1">Uncharacterized protein</fullName>
    </submittedName>
</protein>
<sequence length="167" mass="19121">MKEVKFRLNDDEYELAKVNAASEGVGSVNMLAKRKVLKVEVTPSPIPVSRQPAKPVFTYLYPHEIELVKRNAVLHGMSLSREIAIRVRQSLLKSEVCLYPDEIKEIRRLKTEINKLGRNVHYIISGDRFCIVNDPDFRKEINDVLNICQQTAKQLETLVTSVVNRFG</sequence>
<proteinExistence type="predicted"/>
<organism evidence="1">
    <name type="scientific">Escherichia coli</name>
    <dbReference type="NCBI Taxonomy" id="562"/>
    <lineage>
        <taxon>Bacteria</taxon>
        <taxon>Pseudomonadati</taxon>
        <taxon>Pseudomonadota</taxon>
        <taxon>Gammaproteobacteria</taxon>
        <taxon>Enterobacterales</taxon>
        <taxon>Enterobacteriaceae</taxon>
        <taxon>Escherichia</taxon>
    </lineage>
</organism>
<comment type="caution">
    <text evidence="1">The sequence shown here is derived from an EMBL/GenBank/DDBJ whole genome shotgun (WGS) entry which is preliminary data.</text>
</comment>
<reference evidence="1" key="1">
    <citation type="journal article" date="2018" name="Genome Biol.">
        <title>SKESA: strategic k-mer extension for scrupulous assemblies.</title>
        <authorList>
            <person name="Souvorov A."/>
            <person name="Agarwala R."/>
            <person name="Lipman D.J."/>
        </authorList>
    </citation>
    <scope>NUCLEOTIDE SEQUENCE</scope>
    <source>
        <strain evidence="1">EC00677</strain>
    </source>
</reference>
<dbReference type="EMBL" id="DABHBG010000036">
    <property type="protein sequence ID" value="HAJ1192635.1"/>
    <property type="molecule type" value="Genomic_DNA"/>
</dbReference>
<dbReference type="InterPro" id="IPR048235">
    <property type="entry name" value="DDP1-like"/>
</dbReference>
<name>A0A7A6VWJ7_ECOLX</name>
<dbReference type="NCBIfam" id="NF041451">
    <property type="entry name" value="DDP1"/>
    <property type="match status" value="1"/>
</dbReference>
<dbReference type="AlphaFoldDB" id="A0A7A6VWJ7"/>